<evidence type="ECO:0000313" key="9">
    <source>
        <dbReference type="Proteomes" id="UP000521943"/>
    </source>
</evidence>
<dbReference type="AlphaFoldDB" id="A0A8H6I0Z4"/>
<gene>
    <name evidence="8" type="ORF">DFP72DRAFT_895609</name>
</gene>
<keyword evidence="5" id="KW-0333">Golgi apparatus</keyword>
<dbReference type="Pfam" id="PF02535">
    <property type="entry name" value="Zip"/>
    <property type="match status" value="1"/>
</dbReference>
<name>A0A8H6I0Z4_9AGAR</name>
<dbReference type="GO" id="GO:0006829">
    <property type="term" value="P:zinc ion transport"/>
    <property type="evidence" value="ECO:0007669"/>
    <property type="project" value="InterPro"/>
</dbReference>
<comment type="subcellular location">
    <subcellularLocation>
        <location evidence="1">Endomembrane system</location>
        <topology evidence="1">Multi-pass membrane protein</topology>
    </subcellularLocation>
    <subcellularLocation>
        <location evidence="2">Golgi apparatus membrane</location>
    </subcellularLocation>
</comment>
<evidence type="ECO:0000313" key="8">
    <source>
        <dbReference type="EMBL" id="KAF6755922.1"/>
    </source>
</evidence>
<dbReference type="GO" id="GO:0046873">
    <property type="term" value="F:metal ion transmembrane transporter activity"/>
    <property type="evidence" value="ECO:0007669"/>
    <property type="project" value="InterPro"/>
</dbReference>
<feature type="transmembrane region" description="Helical" evidence="7">
    <location>
        <begin position="209"/>
        <end position="231"/>
    </location>
</feature>
<dbReference type="PANTHER" id="PTHR16133:SF0">
    <property type="entry name" value="ZINC_IRON REGULATED TRANSPORTER-RELATED PROTEIN 102B, ISOFORM E"/>
    <property type="match status" value="1"/>
</dbReference>
<dbReference type="OrthoDB" id="19859at2759"/>
<accession>A0A8H6I0Z4</accession>
<dbReference type="EMBL" id="JACGCI010000028">
    <property type="protein sequence ID" value="KAF6755922.1"/>
    <property type="molecule type" value="Genomic_DNA"/>
</dbReference>
<feature type="transmembrane region" description="Helical" evidence="7">
    <location>
        <begin position="173"/>
        <end position="197"/>
    </location>
</feature>
<dbReference type="GO" id="GO:0000139">
    <property type="term" value="C:Golgi membrane"/>
    <property type="evidence" value="ECO:0007669"/>
    <property type="project" value="UniProtKB-SubCell"/>
</dbReference>
<dbReference type="Proteomes" id="UP000521943">
    <property type="component" value="Unassembled WGS sequence"/>
</dbReference>
<protein>
    <submittedName>
        <fullName evidence="8">Zinc/iron permease</fullName>
    </submittedName>
</protein>
<evidence type="ECO:0000256" key="5">
    <source>
        <dbReference type="ARBA" id="ARBA00023034"/>
    </source>
</evidence>
<feature type="transmembrane region" description="Helical" evidence="7">
    <location>
        <begin position="243"/>
        <end position="265"/>
    </location>
</feature>
<feature type="transmembrane region" description="Helical" evidence="7">
    <location>
        <begin position="74"/>
        <end position="93"/>
    </location>
</feature>
<sequence>MFVQLVVLSTVLAGASFGFGMLPLAVAFSKTHIESLSALGTGLLLGAGLGVIIPEGIENLIESKPNAVGAETEVPTGQIALSLLVGFVLMLALEQLAIPNSHHLETYNPPTPYKAVQTGPSSNAARDALEFDAELDDLERSGGNHSNSIAIPATPISLEVGSGATASAGRQKAFALTVGLVIHSLADGLALGVSALAKTAPGTTNSVSLVVFLALLLHKAPTSLALTTSLLAHNLPKPECRTYLAAFSAATPLSAVLSYTVLALFGNSESGGWTGIALLVSGGSFLYVATVLQPVSQSGSGGSGHAHAPAARVVLVIVGMLIPFTLSSVLGHGH</sequence>
<dbReference type="PANTHER" id="PTHR16133">
    <property type="entry name" value="SOLUTE CARRIER FAMILY 39 ZINC TRANSPORTER , MEMBER 9-RELATED"/>
    <property type="match status" value="1"/>
</dbReference>
<keyword evidence="9" id="KW-1185">Reference proteome</keyword>
<evidence type="ECO:0000256" key="4">
    <source>
        <dbReference type="ARBA" id="ARBA00022989"/>
    </source>
</evidence>
<reference evidence="8 9" key="1">
    <citation type="submission" date="2020-07" db="EMBL/GenBank/DDBJ databases">
        <title>Comparative genomics of pyrophilous fungi reveals a link between fire events and developmental genes.</title>
        <authorList>
            <consortium name="DOE Joint Genome Institute"/>
            <person name="Steindorff A.S."/>
            <person name="Carver A."/>
            <person name="Calhoun S."/>
            <person name="Stillman K."/>
            <person name="Liu H."/>
            <person name="Lipzen A."/>
            <person name="Pangilinan J."/>
            <person name="Labutti K."/>
            <person name="Bruns T.D."/>
            <person name="Grigoriev I.V."/>
        </authorList>
    </citation>
    <scope>NUCLEOTIDE SEQUENCE [LARGE SCALE GENOMIC DNA]</scope>
    <source>
        <strain evidence="8 9">CBS 144469</strain>
    </source>
</reference>
<feature type="transmembrane region" description="Helical" evidence="7">
    <location>
        <begin position="271"/>
        <end position="292"/>
    </location>
</feature>
<dbReference type="InterPro" id="IPR045891">
    <property type="entry name" value="ZIP9"/>
</dbReference>
<evidence type="ECO:0000256" key="1">
    <source>
        <dbReference type="ARBA" id="ARBA00004127"/>
    </source>
</evidence>
<organism evidence="8 9">
    <name type="scientific">Ephemerocybe angulata</name>
    <dbReference type="NCBI Taxonomy" id="980116"/>
    <lineage>
        <taxon>Eukaryota</taxon>
        <taxon>Fungi</taxon>
        <taxon>Dikarya</taxon>
        <taxon>Basidiomycota</taxon>
        <taxon>Agaricomycotina</taxon>
        <taxon>Agaricomycetes</taxon>
        <taxon>Agaricomycetidae</taxon>
        <taxon>Agaricales</taxon>
        <taxon>Agaricineae</taxon>
        <taxon>Psathyrellaceae</taxon>
        <taxon>Ephemerocybe</taxon>
    </lineage>
</organism>
<keyword evidence="4 7" id="KW-1133">Transmembrane helix</keyword>
<evidence type="ECO:0000256" key="7">
    <source>
        <dbReference type="SAM" id="Phobius"/>
    </source>
</evidence>
<keyword evidence="3 7" id="KW-0812">Transmembrane</keyword>
<proteinExistence type="predicted"/>
<evidence type="ECO:0000256" key="2">
    <source>
        <dbReference type="ARBA" id="ARBA00004394"/>
    </source>
</evidence>
<feature type="transmembrane region" description="Helical" evidence="7">
    <location>
        <begin position="35"/>
        <end position="54"/>
    </location>
</feature>
<keyword evidence="6 7" id="KW-0472">Membrane</keyword>
<evidence type="ECO:0000256" key="6">
    <source>
        <dbReference type="ARBA" id="ARBA00023136"/>
    </source>
</evidence>
<feature type="transmembrane region" description="Helical" evidence="7">
    <location>
        <begin position="313"/>
        <end position="331"/>
    </location>
</feature>
<evidence type="ECO:0000256" key="3">
    <source>
        <dbReference type="ARBA" id="ARBA00022692"/>
    </source>
</evidence>
<feature type="transmembrane region" description="Helical" evidence="7">
    <location>
        <begin position="6"/>
        <end position="28"/>
    </location>
</feature>
<comment type="caution">
    <text evidence="8">The sequence shown here is derived from an EMBL/GenBank/DDBJ whole genome shotgun (WGS) entry which is preliminary data.</text>
</comment>
<dbReference type="InterPro" id="IPR003689">
    <property type="entry name" value="ZIP"/>
</dbReference>